<dbReference type="OrthoDB" id="9789133at2"/>
<dbReference type="Pfam" id="PF13483">
    <property type="entry name" value="Lactamase_B_3"/>
    <property type="match status" value="1"/>
</dbReference>
<keyword evidence="1" id="KW-0812">Transmembrane</keyword>
<name>A0A1H3ZIS5_9BACT</name>
<dbReference type="Gene3D" id="3.60.15.10">
    <property type="entry name" value="Ribonuclease Z/Hydroxyacylglutathione hydrolase-like"/>
    <property type="match status" value="1"/>
</dbReference>
<evidence type="ECO:0000313" key="3">
    <source>
        <dbReference type="Proteomes" id="UP000199041"/>
    </source>
</evidence>
<dbReference type="InterPro" id="IPR036866">
    <property type="entry name" value="RibonucZ/Hydroxyglut_hydro"/>
</dbReference>
<dbReference type="InterPro" id="IPR050114">
    <property type="entry name" value="UPF0173_UPF0282_UlaG_hydrolase"/>
</dbReference>
<dbReference type="AlphaFoldDB" id="A0A1H3ZIS5"/>
<dbReference type="EMBL" id="FNQY01000011">
    <property type="protein sequence ID" value="SEA23567.1"/>
    <property type="molecule type" value="Genomic_DNA"/>
</dbReference>
<dbReference type="Proteomes" id="UP000199041">
    <property type="component" value="Unassembled WGS sequence"/>
</dbReference>
<dbReference type="STRING" id="551991.SAMN05192529_11151"/>
<accession>A0A1H3ZIS5</accession>
<feature type="transmembrane region" description="Helical" evidence="1">
    <location>
        <begin position="12"/>
        <end position="33"/>
    </location>
</feature>
<evidence type="ECO:0000256" key="1">
    <source>
        <dbReference type="SAM" id="Phobius"/>
    </source>
</evidence>
<organism evidence="2 3">
    <name type="scientific">Arachidicoccus rhizosphaerae</name>
    <dbReference type="NCBI Taxonomy" id="551991"/>
    <lineage>
        <taxon>Bacteria</taxon>
        <taxon>Pseudomonadati</taxon>
        <taxon>Bacteroidota</taxon>
        <taxon>Chitinophagia</taxon>
        <taxon>Chitinophagales</taxon>
        <taxon>Chitinophagaceae</taxon>
        <taxon>Arachidicoccus</taxon>
    </lineage>
</organism>
<keyword evidence="3" id="KW-1185">Reference proteome</keyword>
<dbReference type="PANTHER" id="PTHR43546:SF3">
    <property type="entry name" value="UPF0173 METAL-DEPENDENT HYDROLASE MJ1163"/>
    <property type="match status" value="1"/>
</dbReference>
<keyword evidence="1" id="KW-1133">Transmembrane helix</keyword>
<keyword evidence="1" id="KW-0472">Membrane</keyword>
<evidence type="ECO:0000313" key="2">
    <source>
        <dbReference type="EMBL" id="SEA23567.1"/>
    </source>
</evidence>
<protein>
    <submittedName>
        <fullName evidence="2">L-ascorbate metabolism protein UlaG, beta-lactamase superfamily</fullName>
    </submittedName>
</protein>
<proteinExistence type="predicted"/>
<reference evidence="2 3" key="1">
    <citation type="submission" date="2016-10" db="EMBL/GenBank/DDBJ databases">
        <authorList>
            <person name="de Groot N.N."/>
        </authorList>
    </citation>
    <scope>NUCLEOTIDE SEQUENCE [LARGE SCALE GENOMIC DNA]</scope>
    <source>
        <strain evidence="2 3">Vu-144</strain>
    </source>
</reference>
<dbReference type="SUPFAM" id="SSF56281">
    <property type="entry name" value="Metallo-hydrolase/oxidoreductase"/>
    <property type="match status" value="1"/>
</dbReference>
<dbReference type="RefSeq" id="WP_091397906.1">
    <property type="nucleotide sequence ID" value="NZ_FNQY01000011.1"/>
</dbReference>
<dbReference type="PANTHER" id="PTHR43546">
    <property type="entry name" value="UPF0173 METAL-DEPENDENT HYDROLASE MJ1163-RELATED"/>
    <property type="match status" value="1"/>
</dbReference>
<gene>
    <name evidence="2" type="ORF">SAMN05192529_11151</name>
</gene>
<sequence length="273" mass="29615">MNILHKNGRQIKAGRIAAFAGNVLLLLLLIGGIKLSATAQSTPGNWIEPVKGIQVLPVFHASLEIKAAGKTVLVDPSFDAALISELQAPDLILITDIHGDHMDPKMLALIEEKFGAIPIIAPKAVQEKLPAEIKEHVQALANGKSTTWNSYKIEAVPMYNLPDASQMFHPKGRGNGYVLTVSGKRIYLSGDTEATPELRGLKNIDLAFVCMNLPYTMDVDQAASGVLAFQPKVVIPYHYRGAKGLSDLQRFKKLVDAAGKPVKVDLVNFYPSN</sequence>